<accession>A0ABP9KCX8</accession>
<dbReference type="PANTHER" id="PTHR30469">
    <property type="entry name" value="MULTIDRUG RESISTANCE PROTEIN MDTA"/>
    <property type="match status" value="1"/>
</dbReference>
<protein>
    <submittedName>
        <fullName evidence="4">Efflux RND transporter periplasmic adaptor subunit</fullName>
    </submittedName>
</protein>
<evidence type="ECO:0000256" key="1">
    <source>
        <dbReference type="SAM" id="Coils"/>
    </source>
</evidence>
<dbReference type="PANTHER" id="PTHR30469:SF12">
    <property type="entry name" value="MULTIDRUG RESISTANCE PROTEIN MDTA"/>
    <property type="match status" value="1"/>
</dbReference>
<keyword evidence="2" id="KW-0812">Transmembrane</keyword>
<proteinExistence type="predicted"/>
<organism evidence="4 5">
    <name type="scientific">Erythrobacter westpacificensis</name>
    <dbReference type="NCBI Taxonomy" id="1055231"/>
    <lineage>
        <taxon>Bacteria</taxon>
        <taxon>Pseudomonadati</taxon>
        <taxon>Pseudomonadota</taxon>
        <taxon>Alphaproteobacteria</taxon>
        <taxon>Sphingomonadales</taxon>
        <taxon>Erythrobacteraceae</taxon>
        <taxon>Erythrobacter/Porphyrobacter group</taxon>
        <taxon>Erythrobacter</taxon>
    </lineage>
</organism>
<feature type="transmembrane region" description="Helical" evidence="2">
    <location>
        <begin position="7"/>
        <end position="25"/>
    </location>
</feature>
<reference evidence="5" key="1">
    <citation type="journal article" date="2019" name="Int. J. Syst. Evol. Microbiol.">
        <title>The Global Catalogue of Microorganisms (GCM) 10K type strain sequencing project: providing services to taxonomists for standard genome sequencing and annotation.</title>
        <authorList>
            <consortium name="The Broad Institute Genomics Platform"/>
            <consortium name="The Broad Institute Genome Sequencing Center for Infectious Disease"/>
            <person name="Wu L."/>
            <person name="Ma J."/>
        </authorList>
    </citation>
    <scope>NUCLEOTIDE SEQUENCE [LARGE SCALE GENOMIC DNA]</scope>
    <source>
        <strain evidence="5">JCM 18014</strain>
    </source>
</reference>
<gene>
    <name evidence="4" type="ORF">GCM10023208_15070</name>
</gene>
<dbReference type="Gene3D" id="2.40.420.20">
    <property type="match status" value="1"/>
</dbReference>
<dbReference type="RefSeq" id="WP_346032490.1">
    <property type="nucleotide sequence ID" value="NZ_BAABHV010000009.1"/>
</dbReference>
<dbReference type="EMBL" id="BAABHV010000009">
    <property type="protein sequence ID" value="GAA5053289.1"/>
    <property type="molecule type" value="Genomic_DNA"/>
</dbReference>
<dbReference type="InterPro" id="IPR058625">
    <property type="entry name" value="MdtA-like_BSH"/>
</dbReference>
<evidence type="ECO:0000313" key="5">
    <source>
        <dbReference type="Proteomes" id="UP001500518"/>
    </source>
</evidence>
<evidence type="ECO:0000313" key="4">
    <source>
        <dbReference type="EMBL" id="GAA5053289.1"/>
    </source>
</evidence>
<dbReference type="Gene3D" id="2.40.50.100">
    <property type="match status" value="1"/>
</dbReference>
<keyword evidence="2" id="KW-0472">Membrane</keyword>
<evidence type="ECO:0000256" key="2">
    <source>
        <dbReference type="SAM" id="Phobius"/>
    </source>
</evidence>
<dbReference type="Gene3D" id="2.40.30.170">
    <property type="match status" value="1"/>
</dbReference>
<feature type="coiled-coil region" evidence="1">
    <location>
        <begin position="108"/>
        <end position="142"/>
    </location>
</feature>
<name>A0ABP9KCX8_9SPHN</name>
<keyword evidence="2" id="KW-1133">Transmembrane helix</keyword>
<keyword evidence="5" id="KW-1185">Reference proteome</keyword>
<comment type="caution">
    <text evidence="4">The sequence shown here is derived from an EMBL/GenBank/DDBJ whole genome shotgun (WGS) entry which is preliminary data.</text>
</comment>
<dbReference type="Proteomes" id="UP001500518">
    <property type="component" value="Unassembled WGS sequence"/>
</dbReference>
<evidence type="ECO:0000259" key="3">
    <source>
        <dbReference type="Pfam" id="PF25917"/>
    </source>
</evidence>
<feature type="domain" description="Multidrug resistance protein MdtA-like barrel-sandwich hybrid" evidence="3">
    <location>
        <begin position="66"/>
        <end position="248"/>
    </location>
</feature>
<sequence>MSKQARWAILLLVGAVAIAALMIALRPEPEEQEVVTGAPLVQTAAYEVTTGAIEIQGSGTVQPREEVTLGAEVSGKLVYVNPAFQEGGRVPSGAVLFRIDPSDYNNRVQSARADIAAQEVAVLQAQEEMAIAEAELERFAERQSSREALSQSIDSNDYAARILPPEGLRTAPPARASAQAEEPNILATREPQLRSARAARERAEAQLADARLALSRTVVRAPFAGIVRSESASVGTLVQPGQSLGTLVASGAYEVRISLTEAEAALVPALFSAGSTRVPAQVMLDYGDTTWRWDAYVDRVDPILDPETRTIDVFLRVNNPMRGGVALGSDAEVTSAGPPLLLGSFVNATITGGSEQPYVRIPLTALRTDNQVWVRRGGKLAIVPVDVLQRTDDFAWVSGEGLGEAGHVVTSPLRTPVEGMALRREGDTQ</sequence>
<keyword evidence="1" id="KW-0175">Coiled coil</keyword>
<dbReference type="SUPFAM" id="SSF111369">
    <property type="entry name" value="HlyD-like secretion proteins"/>
    <property type="match status" value="1"/>
</dbReference>
<dbReference type="Gene3D" id="1.10.287.470">
    <property type="entry name" value="Helix hairpin bin"/>
    <property type="match status" value="1"/>
</dbReference>
<dbReference type="Pfam" id="PF25917">
    <property type="entry name" value="BSH_RND"/>
    <property type="match status" value="1"/>
</dbReference>